<dbReference type="Gene3D" id="3.90.180.10">
    <property type="entry name" value="Medium-chain alcohol dehydrogenases, catalytic domain"/>
    <property type="match status" value="1"/>
</dbReference>
<dbReference type="PROSITE" id="PS00059">
    <property type="entry name" value="ADH_ZINC"/>
    <property type="match status" value="1"/>
</dbReference>
<accession>A0A1H5KHB5</accession>
<keyword evidence="9" id="KW-1185">Reference proteome</keyword>
<keyword evidence="4" id="KW-0560">Oxidoreductase</keyword>
<dbReference type="InterPro" id="IPR013149">
    <property type="entry name" value="ADH-like_C"/>
</dbReference>
<keyword evidence="3 5" id="KW-0862">Zinc</keyword>
<evidence type="ECO:0000256" key="4">
    <source>
        <dbReference type="ARBA" id="ARBA00023002"/>
    </source>
</evidence>
<dbReference type="Proteomes" id="UP000199220">
    <property type="component" value="Unassembled WGS sequence"/>
</dbReference>
<evidence type="ECO:0000259" key="7">
    <source>
        <dbReference type="Pfam" id="PF08240"/>
    </source>
</evidence>
<evidence type="ECO:0000256" key="1">
    <source>
        <dbReference type="ARBA" id="ARBA00001947"/>
    </source>
</evidence>
<comment type="similarity">
    <text evidence="5">Belongs to the zinc-containing alcohol dehydrogenase family.</text>
</comment>
<dbReference type="SUPFAM" id="SSF50129">
    <property type="entry name" value="GroES-like"/>
    <property type="match status" value="1"/>
</dbReference>
<keyword evidence="2 5" id="KW-0479">Metal-binding</keyword>
<dbReference type="STRING" id="648782.SAMN04488554_2265"/>
<evidence type="ECO:0000256" key="3">
    <source>
        <dbReference type="ARBA" id="ARBA00022833"/>
    </source>
</evidence>
<dbReference type="InterPro" id="IPR013154">
    <property type="entry name" value="ADH-like_N"/>
</dbReference>
<dbReference type="NCBIfam" id="NF003808">
    <property type="entry name" value="PRK05396.1"/>
    <property type="match status" value="1"/>
</dbReference>
<evidence type="ECO:0000313" key="9">
    <source>
        <dbReference type="Proteomes" id="UP000199220"/>
    </source>
</evidence>
<evidence type="ECO:0000259" key="6">
    <source>
        <dbReference type="Pfam" id="PF00107"/>
    </source>
</evidence>
<dbReference type="OrthoDB" id="9797931at2"/>
<dbReference type="GO" id="GO:0016491">
    <property type="term" value="F:oxidoreductase activity"/>
    <property type="evidence" value="ECO:0007669"/>
    <property type="project" value="UniProtKB-KW"/>
</dbReference>
<feature type="domain" description="Alcohol dehydrogenase-like C-terminal" evidence="6">
    <location>
        <begin position="178"/>
        <end position="306"/>
    </location>
</feature>
<dbReference type="AlphaFoldDB" id="A0A1H5KHB5"/>
<reference evidence="9" key="1">
    <citation type="submission" date="2016-10" db="EMBL/GenBank/DDBJ databases">
        <authorList>
            <person name="Varghese N."/>
            <person name="Submissions S."/>
        </authorList>
    </citation>
    <scope>NUCLEOTIDE SEQUENCE [LARGE SCALE GENOMIC DNA]</scope>
    <source>
        <strain evidence="9">DSM 21368</strain>
    </source>
</reference>
<comment type="cofactor">
    <cofactor evidence="1 5">
        <name>Zn(2+)</name>
        <dbReference type="ChEBI" id="CHEBI:29105"/>
    </cofactor>
</comment>
<dbReference type="InterPro" id="IPR011032">
    <property type="entry name" value="GroES-like_sf"/>
</dbReference>
<dbReference type="InterPro" id="IPR002328">
    <property type="entry name" value="ADH_Zn_CS"/>
</dbReference>
<gene>
    <name evidence="8" type="ORF">SAMN04488554_2265</name>
</gene>
<dbReference type="PANTHER" id="PTHR43401">
    <property type="entry name" value="L-THREONINE 3-DEHYDROGENASE"/>
    <property type="match status" value="1"/>
</dbReference>
<feature type="domain" description="Alcohol dehydrogenase-like N-terminal" evidence="7">
    <location>
        <begin position="25"/>
        <end position="133"/>
    </location>
</feature>
<dbReference type="Gene3D" id="3.40.50.720">
    <property type="entry name" value="NAD(P)-binding Rossmann-like Domain"/>
    <property type="match status" value="1"/>
</dbReference>
<organism evidence="8 9">
    <name type="scientific">Ruania alba</name>
    <dbReference type="NCBI Taxonomy" id="648782"/>
    <lineage>
        <taxon>Bacteria</taxon>
        <taxon>Bacillati</taxon>
        <taxon>Actinomycetota</taxon>
        <taxon>Actinomycetes</taxon>
        <taxon>Micrococcales</taxon>
        <taxon>Ruaniaceae</taxon>
        <taxon>Ruania</taxon>
    </lineage>
</organism>
<dbReference type="RefSeq" id="WP_089773249.1">
    <property type="nucleotide sequence ID" value="NZ_FNTX01000002.1"/>
</dbReference>
<dbReference type="SUPFAM" id="SSF51735">
    <property type="entry name" value="NAD(P)-binding Rossmann-fold domains"/>
    <property type="match status" value="1"/>
</dbReference>
<evidence type="ECO:0000313" key="8">
    <source>
        <dbReference type="EMBL" id="SEE64185.1"/>
    </source>
</evidence>
<dbReference type="InterPro" id="IPR036291">
    <property type="entry name" value="NAD(P)-bd_dom_sf"/>
</dbReference>
<name>A0A1H5KHB5_9MICO</name>
<dbReference type="GO" id="GO:0008270">
    <property type="term" value="F:zinc ion binding"/>
    <property type="evidence" value="ECO:0007669"/>
    <property type="project" value="InterPro"/>
</dbReference>
<proteinExistence type="inferred from homology"/>
<evidence type="ECO:0000256" key="2">
    <source>
        <dbReference type="ARBA" id="ARBA00022723"/>
    </source>
</evidence>
<dbReference type="Pfam" id="PF00107">
    <property type="entry name" value="ADH_zinc_N"/>
    <property type="match status" value="1"/>
</dbReference>
<evidence type="ECO:0000256" key="5">
    <source>
        <dbReference type="RuleBase" id="RU361277"/>
    </source>
</evidence>
<dbReference type="InterPro" id="IPR050129">
    <property type="entry name" value="Zn_alcohol_dh"/>
</dbReference>
<protein>
    <submittedName>
        <fullName evidence="8">L-threonine 3-dehydrogenase</fullName>
    </submittedName>
</protein>
<dbReference type="PANTHER" id="PTHR43401:SF2">
    <property type="entry name" value="L-THREONINE 3-DEHYDROGENASE"/>
    <property type="match status" value="1"/>
</dbReference>
<dbReference type="EMBL" id="FNTX01000002">
    <property type="protein sequence ID" value="SEE64185.1"/>
    <property type="molecule type" value="Genomic_DNA"/>
</dbReference>
<sequence>MKALYKAGPHPGLELVDRPEPEPGIGEVKIRVHTTGICGTDLHILDWDPWAASMVPAPLIPGHEFYGEVVAVGEMVHDVAIGELVSGEGHIVCGMCRNCRAGRRQLCIRTVSVGVQRDGAFAEYVVIPQENVWSHTREGGHAVTADLGAIFDPFGNAVHTALKFGVVGEDVLITGAGPIGLMAAAVVRHAGARYVAITDISPERLAIAERMGVDLALNVSGTPVDRAPEVLHLREGFDVGLEMSGHPSALPEMIRVMNHGGKIALLGLPSQSIDLDWSLVVTQMLTLQGIYGREMFETWNAMSSMLQTSDWLLHAITSVVTDRLPATEWEAGFAAAHAGAGGKVVLDWTTL</sequence>
<dbReference type="Pfam" id="PF08240">
    <property type="entry name" value="ADH_N"/>
    <property type="match status" value="1"/>
</dbReference>